<keyword evidence="1" id="KW-1133">Transmembrane helix</keyword>
<dbReference type="AlphaFoldDB" id="A0A2P7UKK2"/>
<keyword evidence="1" id="KW-0812">Transmembrane</keyword>
<dbReference type="EMBL" id="PXZM01000049">
    <property type="protein sequence ID" value="PSJ87524.1"/>
    <property type="molecule type" value="Genomic_DNA"/>
</dbReference>
<name>A0A2P7UKK2_9BACL</name>
<dbReference type="Proteomes" id="UP000240419">
    <property type="component" value="Unassembled WGS sequence"/>
</dbReference>
<comment type="caution">
    <text evidence="2">The sequence shown here is derived from an EMBL/GenBank/DDBJ whole genome shotgun (WGS) entry which is preliminary data.</text>
</comment>
<reference evidence="2 3" key="1">
    <citation type="submission" date="2018-03" db="EMBL/GenBank/DDBJ databases">
        <title>Brevisbacillus phylogenomics.</title>
        <authorList>
            <person name="Dunlap C."/>
        </authorList>
    </citation>
    <scope>NUCLEOTIDE SEQUENCE [LARGE SCALE GENOMIC DNA]</scope>
    <source>
        <strain evidence="2 3">NRRL NRS-1210</strain>
    </source>
</reference>
<feature type="transmembrane region" description="Helical" evidence="1">
    <location>
        <begin position="134"/>
        <end position="157"/>
    </location>
</feature>
<proteinExistence type="predicted"/>
<keyword evidence="3" id="KW-1185">Reference proteome</keyword>
<dbReference type="Pfam" id="PF03929">
    <property type="entry name" value="PepSY_TM"/>
    <property type="match status" value="1"/>
</dbReference>
<accession>A0A2P7UKK2</accession>
<dbReference type="RefSeq" id="WP_106841662.1">
    <property type="nucleotide sequence ID" value="NZ_JBCNIW010000035.1"/>
</dbReference>
<evidence type="ECO:0000313" key="3">
    <source>
        <dbReference type="Proteomes" id="UP000240419"/>
    </source>
</evidence>
<dbReference type="InterPro" id="IPR005625">
    <property type="entry name" value="PepSY-ass_TM"/>
</dbReference>
<gene>
    <name evidence="2" type="ORF">C7R93_26840</name>
</gene>
<keyword evidence="1" id="KW-0472">Membrane</keyword>
<protein>
    <submittedName>
        <fullName evidence="2">PepSY domain-containing protein</fullName>
    </submittedName>
</protein>
<organism evidence="2 3">
    <name type="scientific">Brevibacillus fortis</name>
    <dbReference type="NCBI Taxonomy" id="2126352"/>
    <lineage>
        <taxon>Bacteria</taxon>
        <taxon>Bacillati</taxon>
        <taxon>Bacillota</taxon>
        <taxon>Bacilli</taxon>
        <taxon>Bacillales</taxon>
        <taxon>Paenibacillaceae</taxon>
        <taxon>Brevibacillus</taxon>
    </lineage>
</organism>
<evidence type="ECO:0000256" key="1">
    <source>
        <dbReference type="SAM" id="Phobius"/>
    </source>
</evidence>
<sequence length="169" mass="19682">MLFKKWNRNFHRYIGLIVSVFLLMWAITGFLLLNVPWYQEKATDLKTTMIEVPAKPEELTIAYVGEKLVETGEYSWGEIRSIAKSGDSFKVYVSREPILRLTVSSEGHITALKQDPILDFFYGLHVGEWEDLNYVTVLEIISILTAFLVISGLIYFLPKRWFKKRETKI</sequence>
<evidence type="ECO:0000313" key="2">
    <source>
        <dbReference type="EMBL" id="PSJ87524.1"/>
    </source>
</evidence>
<feature type="transmembrane region" description="Helical" evidence="1">
    <location>
        <begin position="12"/>
        <end position="33"/>
    </location>
</feature>
<dbReference type="OrthoDB" id="2467347at2"/>